<dbReference type="EMBL" id="BK059091">
    <property type="protein sequence ID" value="DAE28921.1"/>
    <property type="molecule type" value="Genomic_DNA"/>
</dbReference>
<sequence>MTKVEYAKCEKLMEEAIRKAKDAQKDFIYAWKEDDRLQQKILRERGQNHLGYAKGINQTLVCIGFKHERMEELGNLL</sequence>
<accession>A0A8S5RCU8</accession>
<reference evidence="1" key="1">
    <citation type="journal article" date="2021" name="Proc. Natl. Acad. Sci. U.S.A.">
        <title>A Catalog of Tens of Thousands of Viruses from Human Metagenomes Reveals Hidden Associations with Chronic Diseases.</title>
        <authorList>
            <person name="Tisza M.J."/>
            <person name="Buck C.B."/>
        </authorList>
    </citation>
    <scope>NUCLEOTIDE SEQUENCE</scope>
    <source>
        <strain evidence="1">CtmTa7</strain>
    </source>
</reference>
<proteinExistence type="predicted"/>
<organism evidence="1">
    <name type="scientific">virus sp. ctmTa7</name>
    <dbReference type="NCBI Taxonomy" id="2828255"/>
    <lineage>
        <taxon>Viruses</taxon>
    </lineage>
</organism>
<name>A0A8S5RCU8_9VIRU</name>
<protein>
    <submittedName>
        <fullName evidence="1">Uncharacterized protein</fullName>
    </submittedName>
</protein>
<evidence type="ECO:0000313" key="1">
    <source>
        <dbReference type="EMBL" id="DAE28921.1"/>
    </source>
</evidence>